<accession>A0A0T7FI00</accession>
<gene>
    <name evidence="1" type="ORF">NGAL_HAMBI1145_24360</name>
</gene>
<dbReference type="Proteomes" id="UP000046176">
    <property type="component" value="Unassembled WGS sequence"/>
</dbReference>
<dbReference type="AlphaFoldDB" id="A0A0T7FI00"/>
<evidence type="ECO:0000313" key="2">
    <source>
        <dbReference type="Proteomes" id="UP000046176"/>
    </source>
</evidence>
<organism evidence="1 2">
    <name type="scientific">Neorhizobium galegae bv. officinalis</name>
    <dbReference type="NCBI Taxonomy" id="323656"/>
    <lineage>
        <taxon>Bacteria</taxon>
        <taxon>Pseudomonadati</taxon>
        <taxon>Pseudomonadota</taxon>
        <taxon>Alphaproteobacteria</taxon>
        <taxon>Hyphomicrobiales</taxon>
        <taxon>Rhizobiaceae</taxon>
        <taxon>Rhizobium/Agrobacterium group</taxon>
        <taxon>Neorhizobium</taxon>
    </lineage>
</organism>
<proteinExistence type="predicted"/>
<evidence type="ECO:0000313" key="1">
    <source>
        <dbReference type="EMBL" id="CDZ34641.1"/>
    </source>
</evidence>
<dbReference type="EMBL" id="CCRH01000006">
    <property type="protein sequence ID" value="CDZ34641.1"/>
    <property type="molecule type" value="Genomic_DNA"/>
</dbReference>
<sequence>METALEDDQPRLVFAALHAVDEPVFLGYPARPMPIESPSARGQRKLGALLPYGLVQVINSKMLLVPFCKPSRVGCPEEYTTNSNNLRHGSSLYVGQDNARGEDRVQVKAF</sequence>
<name>A0A0T7FI00_NEOGA</name>
<reference evidence="1 2" key="1">
    <citation type="submission" date="2014-08" db="EMBL/GenBank/DDBJ databases">
        <authorList>
            <person name="Chen Y.-H."/>
        </authorList>
    </citation>
    <scope>NUCLEOTIDE SEQUENCE [LARGE SCALE GENOMIC DNA]</scope>
</reference>
<protein>
    <submittedName>
        <fullName evidence="1">Uncharacterized protein</fullName>
    </submittedName>
</protein>